<dbReference type="GO" id="GO:0005484">
    <property type="term" value="F:SNAP receptor activity"/>
    <property type="evidence" value="ECO:0007669"/>
    <property type="project" value="InterPro"/>
</dbReference>
<dbReference type="InterPro" id="IPR006011">
    <property type="entry name" value="Syntaxin_N"/>
</dbReference>
<feature type="compositionally biased region" description="Gly residues" evidence="2">
    <location>
        <begin position="15"/>
        <end position="25"/>
    </location>
</feature>
<dbReference type="GO" id="GO:0031201">
    <property type="term" value="C:SNARE complex"/>
    <property type="evidence" value="ECO:0007669"/>
    <property type="project" value="TreeGrafter"/>
</dbReference>
<comment type="similarity">
    <text evidence="1">Belongs to the syntaxin family.</text>
</comment>
<dbReference type="GO" id="GO:0006906">
    <property type="term" value="P:vesicle fusion"/>
    <property type="evidence" value="ECO:0007669"/>
    <property type="project" value="TreeGrafter"/>
</dbReference>
<dbReference type="GO" id="GO:0006896">
    <property type="term" value="P:Golgi to vacuole transport"/>
    <property type="evidence" value="ECO:0007669"/>
    <property type="project" value="TreeGrafter"/>
</dbReference>
<dbReference type="STRING" id="1305764.R9PBU3"/>
<feature type="region of interest" description="Disordered" evidence="2">
    <location>
        <begin position="156"/>
        <end position="193"/>
    </location>
</feature>
<dbReference type="GeneID" id="24111578"/>
<dbReference type="GO" id="GO:0000149">
    <property type="term" value="F:SNARE binding"/>
    <property type="evidence" value="ECO:0007669"/>
    <property type="project" value="TreeGrafter"/>
</dbReference>
<dbReference type="eggNOG" id="KOG0811">
    <property type="taxonomic scope" value="Eukaryota"/>
</dbReference>
<dbReference type="HOGENOM" id="CLU_059257_2_0_1"/>
<dbReference type="Pfam" id="PF14523">
    <property type="entry name" value="Syntaxin_2"/>
    <property type="match status" value="1"/>
</dbReference>
<dbReference type="Proteomes" id="UP000014071">
    <property type="component" value="Unassembled WGS sequence"/>
</dbReference>
<keyword evidence="6" id="KW-1185">Reference proteome</keyword>
<dbReference type="Gene3D" id="1.20.58.70">
    <property type="match status" value="1"/>
</dbReference>
<keyword evidence="3" id="KW-0812">Transmembrane</keyword>
<dbReference type="SUPFAM" id="SSF47661">
    <property type="entry name" value="t-snare proteins"/>
    <property type="match status" value="1"/>
</dbReference>
<dbReference type="InterPro" id="IPR000727">
    <property type="entry name" value="T_SNARE_dom"/>
</dbReference>
<dbReference type="GO" id="GO:0006886">
    <property type="term" value="P:intracellular protein transport"/>
    <property type="evidence" value="ECO:0007669"/>
    <property type="project" value="InterPro"/>
</dbReference>
<evidence type="ECO:0000259" key="4">
    <source>
        <dbReference type="PROSITE" id="PS50192"/>
    </source>
</evidence>
<gene>
    <name evidence="5" type="ORF">PHSY_006306</name>
</gene>
<keyword evidence="3" id="KW-1133">Transmembrane helix</keyword>
<proteinExistence type="inferred from homology"/>
<accession>R9PBU3</accession>
<feature type="compositionally biased region" description="Basic and acidic residues" evidence="2">
    <location>
        <begin position="156"/>
        <end position="167"/>
    </location>
</feature>
<sequence length="310" mass="33773">MSFNDLERGSSSRQGGSGSGGGGSGSRKTPLPLYRDEVSSSLPPEFEKLTSKIGIQIFKIQSNVTAIQKLISLSSSNSSAKAASQDWSKRINDLIETTRELVKDATTDIKQLSTFPLGPANGGAKLTQGKLQRDFQAAALQFQRVQKEAVAKTRAKLEQDKQKERQMLKSRNSQQLLIDTEESDRAGAPGGAEGALQAEELDLLPEGPTQADLEYQESLITSREAEIREIESGVQELNEIFRDLGNIVQEQGGMIDNIEFNINSIADNTAGADRELVVAHEYQRRAGRRCICLLLVVGFVVAIVLLAILN</sequence>
<name>R9PBU3_PSEHS</name>
<keyword evidence="3" id="KW-0472">Membrane</keyword>
<evidence type="ECO:0000313" key="5">
    <source>
        <dbReference type="EMBL" id="GAC98712.1"/>
    </source>
</evidence>
<dbReference type="PANTHER" id="PTHR19957:SF38">
    <property type="entry name" value="LD27581P"/>
    <property type="match status" value="1"/>
</dbReference>
<dbReference type="EMBL" id="DF238821">
    <property type="protein sequence ID" value="GAC98712.1"/>
    <property type="molecule type" value="Genomic_DNA"/>
</dbReference>
<dbReference type="Gene3D" id="1.20.5.110">
    <property type="match status" value="1"/>
</dbReference>
<feature type="compositionally biased region" description="Basic and acidic residues" evidence="2">
    <location>
        <begin position="1"/>
        <end position="10"/>
    </location>
</feature>
<dbReference type="FunFam" id="1.20.5.110:FF:000059">
    <property type="entry name" value="Related to syntaxin 12"/>
    <property type="match status" value="1"/>
</dbReference>
<evidence type="ECO:0000256" key="2">
    <source>
        <dbReference type="SAM" id="MobiDB-lite"/>
    </source>
</evidence>
<dbReference type="SMART" id="SM00397">
    <property type="entry name" value="t_SNARE"/>
    <property type="match status" value="1"/>
</dbReference>
<dbReference type="InterPro" id="IPR045242">
    <property type="entry name" value="Syntaxin"/>
</dbReference>
<feature type="transmembrane region" description="Helical" evidence="3">
    <location>
        <begin position="290"/>
        <end position="309"/>
    </location>
</feature>
<evidence type="ECO:0000256" key="3">
    <source>
        <dbReference type="SAM" id="Phobius"/>
    </source>
</evidence>
<dbReference type="AlphaFoldDB" id="R9PBU3"/>
<dbReference type="InterPro" id="IPR006012">
    <property type="entry name" value="Syntaxin/epimorphin_CS"/>
</dbReference>
<dbReference type="OrthoDB" id="364348at2759"/>
<dbReference type="GO" id="GO:0048278">
    <property type="term" value="P:vesicle docking"/>
    <property type="evidence" value="ECO:0007669"/>
    <property type="project" value="TreeGrafter"/>
</dbReference>
<dbReference type="PROSITE" id="PS50192">
    <property type="entry name" value="T_SNARE"/>
    <property type="match status" value="1"/>
</dbReference>
<dbReference type="FunFam" id="1.20.58.70:FF:000047">
    <property type="entry name" value="Related to PEP12 syntaxin (t-SNARE), vacuolar"/>
    <property type="match status" value="1"/>
</dbReference>
<dbReference type="PROSITE" id="PS00914">
    <property type="entry name" value="SYNTAXIN"/>
    <property type="match status" value="1"/>
</dbReference>
<dbReference type="GO" id="GO:0012505">
    <property type="term" value="C:endomembrane system"/>
    <property type="evidence" value="ECO:0007669"/>
    <property type="project" value="TreeGrafter"/>
</dbReference>
<dbReference type="CDD" id="cd15840">
    <property type="entry name" value="SNARE_Qa"/>
    <property type="match status" value="1"/>
</dbReference>
<protein>
    <recommendedName>
        <fullName evidence="4">t-SNARE coiled-coil homology domain-containing protein</fullName>
    </recommendedName>
</protein>
<organism evidence="5 6">
    <name type="scientific">Pseudozyma hubeiensis (strain SY62)</name>
    <name type="common">Yeast</name>
    <dbReference type="NCBI Taxonomy" id="1305764"/>
    <lineage>
        <taxon>Eukaryota</taxon>
        <taxon>Fungi</taxon>
        <taxon>Dikarya</taxon>
        <taxon>Basidiomycota</taxon>
        <taxon>Ustilaginomycotina</taxon>
        <taxon>Ustilaginomycetes</taxon>
        <taxon>Ustilaginales</taxon>
        <taxon>Ustilaginaceae</taxon>
        <taxon>Pseudozyma</taxon>
    </lineage>
</organism>
<evidence type="ECO:0000313" key="6">
    <source>
        <dbReference type="Proteomes" id="UP000014071"/>
    </source>
</evidence>
<feature type="region of interest" description="Disordered" evidence="2">
    <location>
        <begin position="1"/>
        <end position="39"/>
    </location>
</feature>
<dbReference type="RefSeq" id="XP_012192299.1">
    <property type="nucleotide sequence ID" value="XM_012336909.1"/>
</dbReference>
<dbReference type="PANTHER" id="PTHR19957">
    <property type="entry name" value="SYNTAXIN"/>
    <property type="match status" value="1"/>
</dbReference>
<feature type="domain" description="T-SNARE coiled-coil homology" evidence="4">
    <location>
        <begin position="217"/>
        <end position="279"/>
    </location>
</feature>
<dbReference type="Pfam" id="PF05739">
    <property type="entry name" value="SNARE"/>
    <property type="match status" value="1"/>
</dbReference>
<evidence type="ECO:0000256" key="1">
    <source>
        <dbReference type="ARBA" id="ARBA00009063"/>
    </source>
</evidence>
<dbReference type="InterPro" id="IPR010989">
    <property type="entry name" value="SNARE"/>
</dbReference>
<reference evidence="6" key="1">
    <citation type="journal article" date="2013" name="Genome Announc.">
        <title>Draft genome sequence of the basidiomycetous yeast-like fungus Pseudozyma hubeiensis SY62, which produces an abundant amount of the biosurfactant mannosylerythritol lipids.</title>
        <authorList>
            <person name="Konishi M."/>
            <person name="Hatada Y."/>
            <person name="Horiuchi J."/>
        </authorList>
    </citation>
    <scope>NUCLEOTIDE SEQUENCE [LARGE SCALE GENOMIC DNA]</scope>
    <source>
        <strain evidence="6">SY62</strain>
    </source>
</reference>